<keyword evidence="4" id="KW-1133">Transmembrane helix</keyword>
<comment type="similarity">
    <text evidence="1">Belongs to the TRAFAC class TrmE-Era-EngA-EngB-Septin-like GTPase superfamily. AIG1/Toc34/Toc159-like paraseptin GTPase family. IAN subfamily.</text>
</comment>
<feature type="domain" description="AIG1-type G" evidence="5">
    <location>
        <begin position="236"/>
        <end position="333"/>
    </location>
</feature>
<evidence type="ECO:0000259" key="5">
    <source>
        <dbReference type="Pfam" id="PF04548"/>
    </source>
</evidence>
<dbReference type="RefSeq" id="XP_015250381.1">
    <property type="nucleotide sequence ID" value="XM_015394895.1"/>
</dbReference>
<evidence type="ECO:0000313" key="6">
    <source>
        <dbReference type="Ensembl" id="ENSCVAP00000026877.1"/>
    </source>
</evidence>
<dbReference type="GeneID" id="107097661"/>
<dbReference type="SUPFAM" id="SSF52540">
    <property type="entry name" value="P-loop containing nucleoside triphosphate hydrolases"/>
    <property type="match status" value="1"/>
</dbReference>
<dbReference type="PANTHER" id="PTHR10903:SF184">
    <property type="entry name" value="GTP-BINDING PROTEIN A"/>
    <property type="match status" value="1"/>
</dbReference>
<dbReference type="AlphaFoldDB" id="A0A3Q2E3Y7"/>
<keyword evidence="7" id="KW-1185">Reference proteome</keyword>
<evidence type="ECO:0000256" key="3">
    <source>
        <dbReference type="ARBA" id="ARBA00023134"/>
    </source>
</evidence>
<dbReference type="InterPro" id="IPR006703">
    <property type="entry name" value="G_AIG1"/>
</dbReference>
<sequence>MSCCCGSENLEVKILVIGSNEEERNEIINLIQNHLDSSETSLNLSFMPAEEVYPGSCEDNDMALCKPLSHSVPDDSKEMEKIKRYISKTAHHVFLLLIKNGQSKEEIKKMVENIKAEFGEKVTKSMILVVKGEAPGNEGTSIIKDIDDEEKLKFIRCVKFCSPQEGQSAAGDIMENIQDIIRYSKRKCYTQKAPSSAEKEKQELRIVVIGSNNAKKKEVIDMIWKYLQQSNNPHQTRSPSATRSCCLKSKGYPVSYKGRDMVIFNPPGLYASKCYGDKMKEIKRCISKTAGHLFLLVIENEPSKKKIKEMLEDIKFTFGQTVTENMVLVINGYAAEDGGGSIIDAINAEEELKNRCVNVQGQNPESAADIMDKVEEIIDGRKCCYTYNEMMKARRLAEKEKQELRIVVIGSIDAKKKEVIDMIRNHPRITDDPNETKVNICCSKPQTESYAVRYERRDMILFDPPGLCDPNCNGDEMEEIRRCISKNARHVFLLVLDVNFTEENKEMLEKIESTFGENIQENMIIVFKLTQPCDEPQIDIIKREVFDLMKFLYDFAVKCERRCVDVVKTSNNESAVKQIMDEINKIITISEGKCYTYKMLKTIQKKEEKTEKLSMRAKIGLLVGLWIGALLGLIFFGKDFLQTGCVLGGGSGAIMGMVGPAAKKRLEAIKERI</sequence>
<keyword evidence="4" id="KW-0472">Membrane</keyword>
<name>A0A3Q2E3Y7_CYPVA</name>
<keyword evidence="4" id="KW-0812">Transmembrane</keyword>
<dbReference type="OrthoDB" id="8949392at2759"/>
<keyword evidence="3" id="KW-0342">GTP-binding</keyword>
<feature type="domain" description="AIG1-type G" evidence="5">
    <location>
        <begin position="453"/>
        <end position="612"/>
    </location>
</feature>
<feature type="transmembrane region" description="Helical" evidence="4">
    <location>
        <begin position="619"/>
        <end position="635"/>
    </location>
</feature>
<proteinExistence type="inferred from homology"/>
<feature type="transmembrane region" description="Helical" evidence="4">
    <location>
        <begin position="641"/>
        <end position="662"/>
    </location>
</feature>
<protein>
    <submittedName>
        <fullName evidence="6">GTPase IMAP family member 8-like</fullName>
    </submittedName>
</protein>
<dbReference type="KEGG" id="cvg:107097661"/>
<dbReference type="Pfam" id="PF04548">
    <property type="entry name" value="AIG1"/>
    <property type="match status" value="2"/>
</dbReference>
<organism evidence="6 7">
    <name type="scientific">Cyprinodon variegatus</name>
    <name type="common">Sheepshead minnow</name>
    <dbReference type="NCBI Taxonomy" id="28743"/>
    <lineage>
        <taxon>Eukaryota</taxon>
        <taxon>Metazoa</taxon>
        <taxon>Chordata</taxon>
        <taxon>Craniata</taxon>
        <taxon>Vertebrata</taxon>
        <taxon>Euteleostomi</taxon>
        <taxon>Actinopterygii</taxon>
        <taxon>Neopterygii</taxon>
        <taxon>Teleostei</taxon>
        <taxon>Neoteleostei</taxon>
        <taxon>Acanthomorphata</taxon>
        <taxon>Ovalentaria</taxon>
        <taxon>Atherinomorphae</taxon>
        <taxon>Cyprinodontiformes</taxon>
        <taxon>Cyprinodontidae</taxon>
        <taxon>Cyprinodon</taxon>
    </lineage>
</organism>
<dbReference type="GeneTree" id="ENSGT00940000178934"/>
<evidence type="ECO:0000313" key="7">
    <source>
        <dbReference type="Proteomes" id="UP000265020"/>
    </source>
</evidence>
<dbReference type="Ensembl" id="ENSCVAT00000017337.1">
    <property type="protein sequence ID" value="ENSCVAP00000026877.1"/>
    <property type="gene ID" value="ENSCVAG00000000332.1"/>
</dbReference>
<accession>A0A3Q2E3Y7</accession>
<dbReference type="GO" id="GO:0005525">
    <property type="term" value="F:GTP binding"/>
    <property type="evidence" value="ECO:0007669"/>
    <property type="project" value="UniProtKB-KW"/>
</dbReference>
<reference evidence="6" key="1">
    <citation type="submission" date="2025-08" db="UniProtKB">
        <authorList>
            <consortium name="Ensembl"/>
        </authorList>
    </citation>
    <scope>IDENTIFICATION</scope>
</reference>
<evidence type="ECO:0000256" key="2">
    <source>
        <dbReference type="ARBA" id="ARBA00022741"/>
    </source>
</evidence>
<dbReference type="InterPro" id="IPR027417">
    <property type="entry name" value="P-loop_NTPase"/>
</dbReference>
<keyword evidence="2" id="KW-0547">Nucleotide-binding</keyword>
<dbReference type="PANTHER" id="PTHR10903">
    <property type="entry name" value="GTPASE, IMAP FAMILY MEMBER-RELATED"/>
    <property type="match status" value="1"/>
</dbReference>
<reference evidence="6" key="2">
    <citation type="submission" date="2025-09" db="UniProtKB">
        <authorList>
            <consortium name="Ensembl"/>
        </authorList>
    </citation>
    <scope>IDENTIFICATION</scope>
</reference>
<dbReference type="InterPro" id="IPR045058">
    <property type="entry name" value="GIMA/IAN/Toc"/>
</dbReference>
<evidence type="ECO:0000256" key="4">
    <source>
        <dbReference type="SAM" id="Phobius"/>
    </source>
</evidence>
<dbReference type="Gene3D" id="3.40.50.300">
    <property type="entry name" value="P-loop containing nucleotide triphosphate hydrolases"/>
    <property type="match status" value="3"/>
</dbReference>
<dbReference type="Proteomes" id="UP000265020">
    <property type="component" value="Unassembled WGS sequence"/>
</dbReference>
<evidence type="ECO:0000256" key="1">
    <source>
        <dbReference type="ARBA" id="ARBA00008535"/>
    </source>
</evidence>